<name>A0A0E2BQ34_9LEPT</name>
<proteinExistence type="predicted"/>
<organism evidence="1 2">
    <name type="scientific">Leptospira santarosai str. MOR084</name>
    <dbReference type="NCBI Taxonomy" id="1049984"/>
    <lineage>
        <taxon>Bacteria</taxon>
        <taxon>Pseudomonadati</taxon>
        <taxon>Spirochaetota</taxon>
        <taxon>Spirochaetia</taxon>
        <taxon>Leptospirales</taxon>
        <taxon>Leptospiraceae</taxon>
        <taxon>Leptospira</taxon>
    </lineage>
</organism>
<dbReference type="EMBL" id="AHON02000051">
    <property type="protein sequence ID" value="EKO33502.1"/>
    <property type="molecule type" value="Genomic_DNA"/>
</dbReference>
<reference evidence="1" key="1">
    <citation type="submission" date="2012-10" db="EMBL/GenBank/DDBJ databases">
        <authorList>
            <person name="Harkins D.M."/>
            <person name="Durkin A.S."/>
            <person name="Brinkac L.M."/>
            <person name="Haft D.H."/>
            <person name="Selengut J.D."/>
            <person name="Sanka R."/>
            <person name="DePew J."/>
            <person name="Purushe J."/>
            <person name="Matthias M.A."/>
            <person name="Vinetz J.M."/>
            <person name="Sutton G.G."/>
            <person name="Nierman W.C."/>
            <person name="Fouts D.E."/>
        </authorList>
    </citation>
    <scope>NUCLEOTIDE SEQUENCE [LARGE SCALE GENOMIC DNA]</scope>
    <source>
        <strain evidence="1">MOR084</strain>
    </source>
</reference>
<accession>A0A0E2BQ34</accession>
<keyword evidence="2" id="KW-1185">Reference proteome</keyword>
<evidence type="ECO:0000313" key="1">
    <source>
        <dbReference type="EMBL" id="EKO33502.1"/>
    </source>
</evidence>
<gene>
    <name evidence="1" type="ORF">LEP1GSC179_2601</name>
</gene>
<dbReference type="AlphaFoldDB" id="A0A0E2BQ34"/>
<evidence type="ECO:0008006" key="3">
    <source>
        <dbReference type="Google" id="ProtNLM"/>
    </source>
</evidence>
<sequence length="82" mass="9224">MAGYLLYGYLKSLGVRYTIVAAGKIPRQNSDKIKRDTIKLARLLRSGELESIYVPSEEDEAVGDYLKFRDSRRLDLGGTVRG</sequence>
<evidence type="ECO:0000313" key="2">
    <source>
        <dbReference type="Proteomes" id="UP000006329"/>
    </source>
</evidence>
<dbReference type="Proteomes" id="UP000006329">
    <property type="component" value="Unassembled WGS sequence"/>
</dbReference>
<comment type="caution">
    <text evidence="1">The sequence shown here is derived from an EMBL/GenBank/DDBJ whole genome shotgun (WGS) entry which is preliminary data.</text>
</comment>
<protein>
    <recommendedName>
        <fullName evidence="3">Transposase domain protein</fullName>
    </recommendedName>
</protein>